<keyword evidence="3" id="KW-0143">Chaperone</keyword>
<dbReference type="InterPro" id="IPR018368">
    <property type="entry name" value="ClpA/B_CS1"/>
</dbReference>
<dbReference type="GO" id="GO:0034605">
    <property type="term" value="P:cellular response to heat"/>
    <property type="evidence" value="ECO:0007669"/>
    <property type="project" value="TreeGrafter"/>
</dbReference>
<sequence>MEKLGKDHNKEMLTTYGTDLTKMARQGKLNPVIGRQEQIDRVVQILCRLSKNNPCLIGEPGVGKNAIAEGLAQFIVNKEVPSTLQNTKLYSIDMARLVAGTHYRGDFEERLVKLIDEVKQSNGSIILFIDEVHTLIGAGNASGKNDAANILKPALARGEIKFNHKKDSSQDPIVRERDIERIITLSTGIPVEKVSGKNVERLLKMEKTLRKRVIGQEEAVNAVSRAIRRARIGIRDPNQPIATFLFTGPSGVGKTELANVLAAEYFGSKEAMLRLDMSECYDKHTIAKLIGSPPGYIGSEEGGQLTEAIWRKPHSLILFDEIEKAGKDAFNVMLQIMDDGRLTDGKGRIVDFKNTIIILTSNASSSMIGEAEKVAVELKKVFRAEFLNRLDEVVIFNELTKLQVRKILDVMLKDVIGRLEAHMIKMVLTERFKDKVADDGNSPSYGARPLKQTISRLLEDNLADKILNGEINEGDQVKVDVDSDGNVTVNYKPSYSYLKGIKM</sequence>
<feature type="domain" description="Clp ATPase C-terminal" evidence="5">
    <location>
        <begin position="399"/>
        <end position="489"/>
    </location>
</feature>
<dbReference type="PANTHER" id="PTHR11638:SF189">
    <property type="entry name" value="CLP R DOMAIN-CONTAINING PROTEIN"/>
    <property type="match status" value="1"/>
</dbReference>
<evidence type="ECO:0000313" key="7">
    <source>
        <dbReference type="Proteomes" id="UP000541444"/>
    </source>
</evidence>
<dbReference type="InterPro" id="IPR001270">
    <property type="entry name" value="ClpA/B"/>
</dbReference>
<evidence type="ECO:0000259" key="4">
    <source>
        <dbReference type="SMART" id="SM00382"/>
    </source>
</evidence>
<dbReference type="InterPro" id="IPR027417">
    <property type="entry name" value="P-loop_NTPase"/>
</dbReference>
<name>A0A7J7PBZ6_9MAGN</name>
<dbReference type="SMART" id="SM00382">
    <property type="entry name" value="AAA"/>
    <property type="match status" value="2"/>
</dbReference>
<dbReference type="PANTHER" id="PTHR11638">
    <property type="entry name" value="ATP-DEPENDENT CLP PROTEASE"/>
    <property type="match status" value="1"/>
</dbReference>
<evidence type="ECO:0000313" key="6">
    <source>
        <dbReference type="EMBL" id="KAF6176718.1"/>
    </source>
</evidence>
<dbReference type="CDD" id="cd19499">
    <property type="entry name" value="RecA-like_ClpB_Hsp104-like"/>
    <property type="match status" value="1"/>
</dbReference>
<evidence type="ECO:0000256" key="2">
    <source>
        <dbReference type="ARBA" id="ARBA00022840"/>
    </source>
</evidence>
<feature type="domain" description="AAA+ ATPase" evidence="4">
    <location>
        <begin position="50"/>
        <end position="238"/>
    </location>
</feature>
<evidence type="ECO:0000259" key="5">
    <source>
        <dbReference type="SMART" id="SM01086"/>
    </source>
</evidence>
<reference evidence="6 7" key="1">
    <citation type="journal article" date="2020" name="IScience">
        <title>Genome Sequencing of the Endangered Kingdonia uniflora (Circaeasteraceae, Ranunculales) Reveals Potential Mechanisms of Evolutionary Specialization.</title>
        <authorList>
            <person name="Sun Y."/>
            <person name="Deng T."/>
            <person name="Zhang A."/>
            <person name="Moore M.J."/>
            <person name="Landis J.B."/>
            <person name="Lin N."/>
            <person name="Zhang H."/>
            <person name="Zhang X."/>
            <person name="Huang J."/>
            <person name="Zhang X."/>
            <person name="Sun H."/>
            <person name="Wang H."/>
        </authorList>
    </citation>
    <scope>NUCLEOTIDE SEQUENCE [LARGE SCALE GENOMIC DNA]</scope>
    <source>
        <strain evidence="6">TB1705</strain>
        <tissue evidence="6">Leaf</tissue>
    </source>
</reference>
<evidence type="ECO:0000256" key="3">
    <source>
        <dbReference type="ARBA" id="ARBA00023186"/>
    </source>
</evidence>
<comment type="caution">
    <text evidence="6">The sequence shown here is derived from an EMBL/GenBank/DDBJ whole genome shotgun (WGS) entry which is preliminary data.</text>
</comment>
<dbReference type="GO" id="GO:0005524">
    <property type="term" value="F:ATP binding"/>
    <property type="evidence" value="ECO:0007669"/>
    <property type="project" value="UniProtKB-KW"/>
</dbReference>
<keyword evidence="1" id="KW-0547">Nucleotide-binding</keyword>
<dbReference type="InterPro" id="IPR003959">
    <property type="entry name" value="ATPase_AAA_core"/>
</dbReference>
<dbReference type="GO" id="GO:0005737">
    <property type="term" value="C:cytoplasm"/>
    <property type="evidence" value="ECO:0007669"/>
    <property type="project" value="TreeGrafter"/>
</dbReference>
<dbReference type="SMART" id="SM01086">
    <property type="entry name" value="ClpB_D2-small"/>
    <property type="match status" value="1"/>
</dbReference>
<dbReference type="PROSITE" id="PS00870">
    <property type="entry name" value="CLPAB_1"/>
    <property type="match status" value="1"/>
</dbReference>
<dbReference type="FunFam" id="3.40.50.300:FF:000025">
    <property type="entry name" value="ATP-dependent Clp protease subunit"/>
    <property type="match status" value="1"/>
</dbReference>
<protein>
    <submittedName>
        <fullName evidence="6">Uncharacterized protein</fullName>
    </submittedName>
</protein>
<gene>
    <name evidence="6" type="ORF">GIB67_041907</name>
</gene>
<keyword evidence="2" id="KW-0067">ATP-binding</keyword>
<dbReference type="SUPFAM" id="SSF52540">
    <property type="entry name" value="P-loop containing nucleoside triphosphate hydrolases"/>
    <property type="match status" value="2"/>
</dbReference>
<dbReference type="PRINTS" id="PR00300">
    <property type="entry name" value="CLPPROTEASEA"/>
</dbReference>
<dbReference type="Pfam" id="PF00004">
    <property type="entry name" value="AAA"/>
    <property type="match status" value="1"/>
</dbReference>
<feature type="domain" description="AAA+ ATPase" evidence="4">
    <location>
        <begin position="240"/>
        <end position="396"/>
    </location>
</feature>
<dbReference type="InterPro" id="IPR003593">
    <property type="entry name" value="AAA+_ATPase"/>
</dbReference>
<keyword evidence="7" id="KW-1185">Reference proteome</keyword>
<dbReference type="Gene3D" id="1.10.8.60">
    <property type="match status" value="1"/>
</dbReference>
<dbReference type="EMBL" id="JACGCM010000056">
    <property type="protein sequence ID" value="KAF6176718.1"/>
    <property type="molecule type" value="Genomic_DNA"/>
</dbReference>
<organism evidence="6 7">
    <name type="scientific">Kingdonia uniflora</name>
    <dbReference type="NCBI Taxonomy" id="39325"/>
    <lineage>
        <taxon>Eukaryota</taxon>
        <taxon>Viridiplantae</taxon>
        <taxon>Streptophyta</taxon>
        <taxon>Embryophyta</taxon>
        <taxon>Tracheophyta</taxon>
        <taxon>Spermatophyta</taxon>
        <taxon>Magnoliopsida</taxon>
        <taxon>Ranunculales</taxon>
        <taxon>Circaeasteraceae</taxon>
        <taxon>Kingdonia</taxon>
    </lineage>
</organism>
<dbReference type="Pfam" id="PF10431">
    <property type="entry name" value="ClpB_D2-small"/>
    <property type="match status" value="1"/>
</dbReference>
<dbReference type="Pfam" id="PF07724">
    <property type="entry name" value="AAA_2"/>
    <property type="match status" value="1"/>
</dbReference>
<dbReference type="InterPro" id="IPR050130">
    <property type="entry name" value="ClpA_ClpB"/>
</dbReference>
<proteinExistence type="predicted"/>
<dbReference type="Gene3D" id="3.40.50.300">
    <property type="entry name" value="P-loop containing nucleotide triphosphate hydrolases"/>
    <property type="match status" value="2"/>
</dbReference>
<evidence type="ECO:0000256" key="1">
    <source>
        <dbReference type="ARBA" id="ARBA00022741"/>
    </source>
</evidence>
<dbReference type="AlphaFoldDB" id="A0A7J7PBZ6"/>
<dbReference type="InterPro" id="IPR019489">
    <property type="entry name" value="Clp_ATPase_C"/>
</dbReference>
<dbReference type="CDD" id="cd00009">
    <property type="entry name" value="AAA"/>
    <property type="match status" value="1"/>
</dbReference>
<dbReference type="GO" id="GO:0016887">
    <property type="term" value="F:ATP hydrolysis activity"/>
    <property type="evidence" value="ECO:0007669"/>
    <property type="project" value="InterPro"/>
</dbReference>
<dbReference type="Proteomes" id="UP000541444">
    <property type="component" value="Unassembled WGS sequence"/>
</dbReference>
<dbReference type="OrthoDB" id="47330at2759"/>
<accession>A0A7J7PBZ6</accession>